<organism evidence="2 3">
    <name type="scientific">Pseudomonas kilonensis</name>
    <dbReference type="NCBI Taxonomy" id="132476"/>
    <lineage>
        <taxon>Bacteria</taxon>
        <taxon>Pseudomonadati</taxon>
        <taxon>Pseudomonadota</taxon>
        <taxon>Gammaproteobacteria</taxon>
        <taxon>Pseudomonadales</taxon>
        <taxon>Pseudomonadaceae</taxon>
        <taxon>Pseudomonas</taxon>
    </lineage>
</organism>
<evidence type="ECO:0000313" key="2">
    <source>
        <dbReference type="EMBL" id="SEE77510.1"/>
    </source>
</evidence>
<reference evidence="2 3" key="1">
    <citation type="submission" date="2016-10" db="EMBL/GenBank/DDBJ databases">
        <authorList>
            <person name="Varghese N."/>
            <person name="Submissions S."/>
        </authorList>
    </citation>
    <scope>NUCLEOTIDE SEQUENCE [LARGE SCALE GENOMIC DNA]</scope>
    <source>
        <strain evidence="2 3">BS3780</strain>
    </source>
</reference>
<keyword evidence="3" id="KW-1185">Reference proteome</keyword>
<name>A0ABY0ZJ16_9PSED</name>
<feature type="transmembrane region" description="Helical" evidence="1">
    <location>
        <begin position="15"/>
        <end position="35"/>
    </location>
</feature>
<comment type="caution">
    <text evidence="2">The sequence shown here is derived from an EMBL/GenBank/DDBJ whole genome shotgun (WGS) entry which is preliminary data.</text>
</comment>
<dbReference type="Proteomes" id="UP000183915">
    <property type="component" value="Unassembled WGS sequence"/>
</dbReference>
<accession>A0ABY0ZJ16</accession>
<evidence type="ECO:0000256" key="1">
    <source>
        <dbReference type="SAM" id="Phobius"/>
    </source>
</evidence>
<keyword evidence="1" id="KW-0812">Transmembrane</keyword>
<dbReference type="RefSeq" id="WP_053189297.1">
    <property type="nucleotide sequence ID" value="NZ_FNTT01000002.1"/>
</dbReference>
<protein>
    <submittedName>
        <fullName evidence="2">Uncharacterized protein</fullName>
    </submittedName>
</protein>
<sequence>MDALMMELKKFLESLIGEIYLGLLLVSLLVILIAMKVKPSKVASLFVWGFSIPLAFFCYVVWIYASGPESWNWVIFLFELLALSQIGWLGGALVLVGVLIKANALKKVGVWLSIGSVAFHGLFLILMYISGSGS</sequence>
<gene>
    <name evidence="2" type="ORF">SAMN04490188_5659</name>
</gene>
<proteinExistence type="predicted"/>
<evidence type="ECO:0000313" key="3">
    <source>
        <dbReference type="Proteomes" id="UP000183915"/>
    </source>
</evidence>
<keyword evidence="1" id="KW-0472">Membrane</keyword>
<dbReference type="EMBL" id="FNTT01000002">
    <property type="protein sequence ID" value="SEE77510.1"/>
    <property type="molecule type" value="Genomic_DNA"/>
</dbReference>
<feature type="transmembrane region" description="Helical" evidence="1">
    <location>
        <begin position="108"/>
        <end position="129"/>
    </location>
</feature>
<feature type="transmembrane region" description="Helical" evidence="1">
    <location>
        <begin position="71"/>
        <end position="96"/>
    </location>
</feature>
<feature type="transmembrane region" description="Helical" evidence="1">
    <location>
        <begin position="42"/>
        <end position="65"/>
    </location>
</feature>
<keyword evidence="1" id="KW-1133">Transmembrane helix</keyword>